<evidence type="ECO:0000313" key="2">
    <source>
        <dbReference type="Proteomes" id="UP000198122"/>
    </source>
</evidence>
<keyword evidence="2" id="KW-1185">Reference proteome</keyword>
<gene>
    <name evidence="1" type="ORF">SAMN05445756_0534</name>
</gene>
<organism evidence="1 2">
    <name type="scientific">Kytococcus aerolatus</name>
    <dbReference type="NCBI Taxonomy" id="592308"/>
    <lineage>
        <taxon>Bacteria</taxon>
        <taxon>Bacillati</taxon>
        <taxon>Actinomycetota</taxon>
        <taxon>Actinomycetes</taxon>
        <taxon>Micrococcales</taxon>
        <taxon>Kytococcaceae</taxon>
        <taxon>Kytococcus</taxon>
    </lineage>
</organism>
<proteinExistence type="predicted"/>
<protein>
    <submittedName>
        <fullName evidence="1">Uncharacterized protein</fullName>
    </submittedName>
</protein>
<accession>A0A212T6L4</accession>
<name>A0A212T6L4_9MICO</name>
<reference evidence="1 2" key="1">
    <citation type="submission" date="2017-06" db="EMBL/GenBank/DDBJ databases">
        <authorList>
            <person name="Kim H.J."/>
            <person name="Triplett B.A."/>
        </authorList>
    </citation>
    <scope>NUCLEOTIDE SEQUENCE [LARGE SCALE GENOMIC DNA]</scope>
    <source>
        <strain evidence="1 2">DSM 22179</strain>
    </source>
</reference>
<dbReference type="AlphaFoldDB" id="A0A212T6L4"/>
<dbReference type="EMBL" id="FYEZ01000001">
    <property type="protein sequence ID" value="SNC61693.1"/>
    <property type="molecule type" value="Genomic_DNA"/>
</dbReference>
<sequence>MFADILSALPQVASAAGDIVNTITNITVEC</sequence>
<evidence type="ECO:0000313" key="1">
    <source>
        <dbReference type="EMBL" id="SNC61693.1"/>
    </source>
</evidence>
<dbReference type="Proteomes" id="UP000198122">
    <property type="component" value="Unassembled WGS sequence"/>
</dbReference>